<dbReference type="InterPro" id="IPR015143">
    <property type="entry name" value="L27_1"/>
</dbReference>
<dbReference type="VEuPathDB" id="VectorBase:PPAPM1_006017"/>
<sequence>MTKLTIDFLLRSLQGSLKKIIRRSSEAHRALELLEDYHSRLLGPQDRALRIAIERVIRIFKSRLFQALLAIQLEGLQRNSERLQMKIQERPGLIREQG</sequence>
<dbReference type="SUPFAM" id="SSF101288">
    <property type="entry name" value="L27 domain"/>
    <property type="match status" value="1"/>
</dbReference>
<accession>A0A1B0DAZ9</accession>
<dbReference type="PROSITE" id="PS51022">
    <property type="entry name" value="L27"/>
    <property type="match status" value="1"/>
</dbReference>
<dbReference type="Proteomes" id="UP000092462">
    <property type="component" value="Unassembled WGS sequence"/>
</dbReference>
<dbReference type="AlphaFoldDB" id="A0A1B0DAZ9"/>
<dbReference type="Pfam" id="PF09058">
    <property type="entry name" value="L27_1"/>
    <property type="match status" value="1"/>
</dbReference>
<evidence type="ECO:0000313" key="2">
    <source>
        <dbReference type="Proteomes" id="UP000092462"/>
    </source>
</evidence>
<organism evidence="1 2">
    <name type="scientific">Phlebotomus papatasi</name>
    <name type="common">Sandfly</name>
    <dbReference type="NCBI Taxonomy" id="29031"/>
    <lineage>
        <taxon>Eukaryota</taxon>
        <taxon>Metazoa</taxon>
        <taxon>Ecdysozoa</taxon>
        <taxon>Arthropoda</taxon>
        <taxon>Hexapoda</taxon>
        <taxon>Insecta</taxon>
        <taxon>Pterygota</taxon>
        <taxon>Neoptera</taxon>
        <taxon>Endopterygota</taxon>
        <taxon>Diptera</taxon>
        <taxon>Nematocera</taxon>
        <taxon>Psychodoidea</taxon>
        <taxon>Psychodidae</taxon>
        <taxon>Phlebotomus</taxon>
        <taxon>Phlebotomus</taxon>
    </lineage>
</organism>
<dbReference type="GO" id="GO:0030054">
    <property type="term" value="C:cell junction"/>
    <property type="evidence" value="ECO:0007669"/>
    <property type="project" value="UniProtKB-ARBA"/>
</dbReference>
<dbReference type="InterPro" id="IPR036892">
    <property type="entry name" value="L27_dom_sf"/>
</dbReference>
<reference evidence="1" key="1">
    <citation type="submission" date="2022-08" db="UniProtKB">
        <authorList>
            <consortium name="EnsemblMetazoa"/>
        </authorList>
    </citation>
    <scope>IDENTIFICATION</scope>
    <source>
        <strain evidence="1">Israel</strain>
    </source>
</reference>
<dbReference type="Gene3D" id="1.10.287.470">
    <property type="entry name" value="Helix hairpin bin"/>
    <property type="match status" value="1"/>
</dbReference>
<name>A0A1B0DAZ9_PHLPP</name>
<dbReference type="InterPro" id="IPR004172">
    <property type="entry name" value="L27_dom"/>
</dbReference>
<protein>
    <submittedName>
        <fullName evidence="1">Uncharacterized protein</fullName>
    </submittedName>
</protein>
<dbReference type="EMBL" id="AJVK01000555">
    <property type="status" value="NOT_ANNOTATED_CDS"/>
    <property type="molecule type" value="Genomic_DNA"/>
</dbReference>
<keyword evidence="2" id="KW-1185">Reference proteome</keyword>
<dbReference type="EnsemblMetazoa" id="PPAI004896-RA">
    <property type="protein sequence ID" value="PPAI004896-PA"/>
    <property type="gene ID" value="PPAI004896"/>
</dbReference>
<proteinExistence type="predicted"/>
<evidence type="ECO:0000313" key="1">
    <source>
        <dbReference type="EnsemblMetazoa" id="PPAI004896-PA"/>
    </source>
</evidence>
<dbReference type="VEuPathDB" id="VectorBase:PPAI004896"/>